<dbReference type="OrthoDB" id="6272867at2"/>
<feature type="compositionally biased region" description="Basic and acidic residues" evidence="1">
    <location>
        <begin position="70"/>
        <end position="88"/>
    </location>
</feature>
<dbReference type="InterPro" id="IPR021550">
    <property type="entry name" value="DUF2897"/>
</dbReference>
<dbReference type="RefSeq" id="WP_112352943.1">
    <property type="nucleotide sequence ID" value="NZ_LS483452.1"/>
</dbReference>
<evidence type="ECO:0000256" key="2">
    <source>
        <dbReference type="SAM" id="Phobius"/>
    </source>
</evidence>
<feature type="compositionally biased region" description="Polar residues" evidence="1">
    <location>
        <begin position="57"/>
        <end position="67"/>
    </location>
</feature>
<dbReference type="Proteomes" id="UP000250123">
    <property type="component" value="Chromosome SHEWBE"/>
</dbReference>
<feature type="transmembrane region" description="Helical" evidence="2">
    <location>
        <begin position="6"/>
        <end position="24"/>
    </location>
</feature>
<accession>A0A330M455</accession>
<reference evidence="4" key="1">
    <citation type="submission" date="2018-06" db="EMBL/GenBank/DDBJ databases">
        <authorList>
            <person name="Cea G.-C."/>
            <person name="William W."/>
        </authorList>
    </citation>
    <scope>NUCLEOTIDE SEQUENCE [LARGE SCALE GENOMIC DNA]</scope>
    <source>
        <strain evidence="4">DB21MT-2</strain>
    </source>
</reference>
<protein>
    <recommendedName>
        <fullName evidence="5">DUF2897 domain-containing protein</fullName>
    </recommendedName>
</protein>
<keyword evidence="2" id="KW-1133">Transmembrane helix</keyword>
<dbReference type="KEGG" id="sbk:SHEWBE_2919"/>
<proteinExistence type="predicted"/>
<gene>
    <name evidence="3" type="ORF">SHEWBE_2919</name>
</gene>
<evidence type="ECO:0000313" key="4">
    <source>
        <dbReference type="Proteomes" id="UP000250123"/>
    </source>
</evidence>
<evidence type="ECO:0008006" key="5">
    <source>
        <dbReference type="Google" id="ProtNLM"/>
    </source>
</evidence>
<feature type="compositionally biased region" description="Basic and acidic residues" evidence="1">
    <location>
        <begin position="37"/>
        <end position="56"/>
    </location>
</feature>
<evidence type="ECO:0000256" key="1">
    <source>
        <dbReference type="SAM" id="MobiDB-lite"/>
    </source>
</evidence>
<evidence type="ECO:0000313" key="3">
    <source>
        <dbReference type="EMBL" id="SQH76882.1"/>
    </source>
</evidence>
<dbReference type="EMBL" id="LS483452">
    <property type="protein sequence ID" value="SQH76882.1"/>
    <property type="molecule type" value="Genomic_DNA"/>
</dbReference>
<feature type="region of interest" description="Disordered" evidence="1">
    <location>
        <begin position="37"/>
        <end position="88"/>
    </location>
</feature>
<keyword evidence="2" id="KW-0472">Membrane</keyword>
<name>A0A330M455_9GAMM</name>
<keyword evidence="2" id="KW-0812">Transmembrane</keyword>
<dbReference type="Pfam" id="PF11446">
    <property type="entry name" value="DUF2897"/>
    <property type="match status" value="1"/>
</dbReference>
<sequence>MSDLETWLIIILVIGVIASNLAVLKYSAKFKMTQFGKDTKLSARTKKPAEAKEKNTPSDPSSTNATSKPDNADKADKANTDDKPGSST</sequence>
<organism evidence="3 4">
    <name type="scientific">Shewanella benthica</name>
    <dbReference type="NCBI Taxonomy" id="43661"/>
    <lineage>
        <taxon>Bacteria</taxon>
        <taxon>Pseudomonadati</taxon>
        <taxon>Pseudomonadota</taxon>
        <taxon>Gammaproteobacteria</taxon>
        <taxon>Alteromonadales</taxon>
        <taxon>Shewanellaceae</taxon>
        <taxon>Shewanella</taxon>
    </lineage>
</organism>
<dbReference type="AlphaFoldDB" id="A0A330M455"/>